<dbReference type="PANTHER" id="PTHR47861:SF3">
    <property type="entry name" value="FKBP-TYPE PEPTIDYL-PROLYL CIS-TRANS ISOMERASE SLYD"/>
    <property type="match status" value="1"/>
</dbReference>
<evidence type="ECO:0000256" key="6">
    <source>
        <dbReference type="ARBA" id="ARBA00023186"/>
    </source>
</evidence>
<dbReference type="HOGENOM" id="CLU_098197_1_1_4"/>
<evidence type="ECO:0000313" key="13">
    <source>
        <dbReference type="Proteomes" id="UP000017184"/>
    </source>
</evidence>
<dbReference type="EC" id="5.2.1.8" evidence="10"/>
<keyword evidence="5 9" id="KW-0697">Rotamase</keyword>
<dbReference type="STRING" id="946483.Cenrod_1498"/>
<evidence type="ECO:0000256" key="2">
    <source>
        <dbReference type="ARBA" id="ARBA00004496"/>
    </source>
</evidence>
<dbReference type="GO" id="GO:0003755">
    <property type="term" value="F:peptidyl-prolyl cis-trans isomerase activity"/>
    <property type="evidence" value="ECO:0007669"/>
    <property type="project" value="UniProtKB-UniRule"/>
</dbReference>
<comment type="catalytic activity">
    <reaction evidence="1 9 10">
        <text>[protein]-peptidylproline (omega=180) = [protein]-peptidylproline (omega=0)</text>
        <dbReference type="Rhea" id="RHEA:16237"/>
        <dbReference type="Rhea" id="RHEA-COMP:10747"/>
        <dbReference type="Rhea" id="RHEA-COMP:10748"/>
        <dbReference type="ChEBI" id="CHEBI:83833"/>
        <dbReference type="ChEBI" id="CHEBI:83834"/>
        <dbReference type="EC" id="5.2.1.8"/>
    </reaction>
</comment>
<dbReference type="PROSITE" id="PS50059">
    <property type="entry name" value="FKBP_PPIASE"/>
    <property type="match status" value="1"/>
</dbReference>
<evidence type="ECO:0000256" key="7">
    <source>
        <dbReference type="ARBA" id="ARBA00023235"/>
    </source>
</evidence>
<evidence type="ECO:0000313" key="12">
    <source>
        <dbReference type="EMBL" id="AGX87584.1"/>
    </source>
</evidence>
<organism evidence="12 13">
    <name type="scientific">Candidatus Symbiobacter mobilis CR</name>
    <dbReference type="NCBI Taxonomy" id="946483"/>
    <lineage>
        <taxon>Bacteria</taxon>
        <taxon>Pseudomonadati</taxon>
        <taxon>Pseudomonadota</taxon>
        <taxon>Betaproteobacteria</taxon>
        <taxon>Burkholderiales</taxon>
        <taxon>Comamonadaceae</taxon>
    </lineage>
</organism>
<keyword evidence="13" id="KW-1185">Reference proteome</keyword>
<dbReference type="PANTHER" id="PTHR47861">
    <property type="entry name" value="FKBP-TYPE PEPTIDYL-PROLYL CIS-TRANS ISOMERASE SLYD"/>
    <property type="match status" value="1"/>
</dbReference>
<keyword evidence="7 9" id="KW-0413">Isomerase</keyword>
<evidence type="ECO:0000256" key="9">
    <source>
        <dbReference type="PROSITE-ProRule" id="PRU00277"/>
    </source>
</evidence>
<evidence type="ECO:0000256" key="3">
    <source>
        <dbReference type="ARBA" id="ARBA00006577"/>
    </source>
</evidence>
<proteinExistence type="inferred from homology"/>
<evidence type="ECO:0000256" key="4">
    <source>
        <dbReference type="ARBA" id="ARBA00022490"/>
    </source>
</evidence>
<dbReference type="InterPro" id="IPR001179">
    <property type="entry name" value="PPIase_FKBP_dom"/>
</dbReference>
<evidence type="ECO:0000256" key="5">
    <source>
        <dbReference type="ARBA" id="ARBA00023110"/>
    </source>
</evidence>
<dbReference type="GO" id="GO:0042026">
    <property type="term" value="P:protein refolding"/>
    <property type="evidence" value="ECO:0007669"/>
    <property type="project" value="UniProtKB-ARBA"/>
</dbReference>
<dbReference type="Pfam" id="PF00254">
    <property type="entry name" value="FKBP_C"/>
    <property type="match status" value="1"/>
</dbReference>
<protein>
    <recommendedName>
        <fullName evidence="10">Peptidyl-prolyl cis-trans isomerase</fullName>
        <ecNumber evidence="10">5.2.1.8</ecNumber>
    </recommendedName>
</protein>
<sequence>MTMQIHPPCVAALRWTLTDTTGDVLDVLDTPIEFFIGGTDLLDAIEAALRGHCAGSTLHLHLEPEDAFGDYEAQRVHIAPRSLFPAVLDEGMMFDATALPPACKAKLPDDQADLVYTVTELYPEHIVLDGNHPLAGMALRLQLHVSSVRDAEAAELERRSTGVGGFFRIGS</sequence>
<comment type="function">
    <text evidence="8">Also involved in hydrogenase metallocenter assembly, probably by participating in the nickel insertion step. This function in hydrogenase biosynthesis requires chaperone activity and the presence of the metal-binding domain, but not PPIase activity.</text>
</comment>
<keyword evidence="4" id="KW-0963">Cytoplasm</keyword>
<name>U5NBN0_9BURK</name>
<dbReference type="AlphaFoldDB" id="U5NBN0"/>
<evidence type="ECO:0000256" key="10">
    <source>
        <dbReference type="RuleBase" id="RU003915"/>
    </source>
</evidence>
<reference evidence="12 13" key="1">
    <citation type="journal article" date="2013" name="Genome Biol.">
        <title>Genomic analysis reveals key aspects of prokaryotic symbiosis in the phototrophic consortium "Chlorochromatium aggregatum".</title>
        <authorList>
            <person name="Liu Z."/>
            <person name="Muller J."/>
            <person name="Li T."/>
            <person name="Alvey R.M."/>
            <person name="Vogl K."/>
            <person name="Frigaard N.U."/>
            <person name="Rockwell N.C."/>
            <person name="Boyd E.S."/>
            <person name="Tomsho L.P."/>
            <person name="Schuster S.C."/>
            <person name="Henke P."/>
            <person name="Rohde M."/>
            <person name="Overmann J."/>
            <person name="Bryant D.A."/>
        </authorList>
    </citation>
    <scope>NUCLEOTIDE SEQUENCE [LARGE SCALE GENOMIC DNA]</scope>
    <source>
        <strain evidence="12">CR</strain>
    </source>
</reference>
<dbReference type="KEGG" id="cbx:Cenrod_1498"/>
<dbReference type="Gene3D" id="3.10.50.40">
    <property type="match status" value="1"/>
</dbReference>
<gene>
    <name evidence="12" type="primary">slyD</name>
    <name evidence="12" type="ORF">Cenrod_1498</name>
</gene>
<accession>U5NBN0</accession>
<dbReference type="eggNOG" id="COG1047">
    <property type="taxonomic scope" value="Bacteria"/>
</dbReference>
<dbReference type="PATRIC" id="fig|946483.4.peg.1515"/>
<comment type="subcellular location">
    <subcellularLocation>
        <location evidence="2">Cytoplasm</location>
    </subcellularLocation>
</comment>
<comment type="similarity">
    <text evidence="3 10">Belongs to the FKBP-type PPIase family.</text>
</comment>
<evidence type="ECO:0000256" key="8">
    <source>
        <dbReference type="ARBA" id="ARBA00037071"/>
    </source>
</evidence>
<dbReference type="EMBL" id="CP004885">
    <property type="protein sequence ID" value="AGX87584.1"/>
    <property type="molecule type" value="Genomic_DNA"/>
</dbReference>
<dbReference type="Proteomes" id="UP000017184">
    <property type="component" value="Chromosome"/>
</dbReference>
<feature type="domain" description="PPIase FKBP-type" evidence="11">
    <location>
        <begin position="16"/>
        <end position="82"/>
    </location>
</feature>
<dbReference type="GO" id="GO:0005737">
    <property type="term" value="C:cytoplasm"/>
    <property type="evidence" value="ECO:0007669"/>
    <property type="project" value="UniProtKB-SubCell"/>
</dbReference>
<dbReference type="InterPro" id="IPR046357">
    <property type="entry name" value="PPIase_dom_sf"/>
</dbReference>
<dbReference type="SUPFAM" id="SSF54534">
    <property type="entry name" value="FKBP-like"/>
    <property type="match status" value="1"/>
</dbReference>
<keyword evidence="6" id="KW-0143">Chaperone</keyword>
<evidence type="ECO:0000256" key="1">
    <source>
        <dbReference type="ARBA" id="ARBA00000971"/>
    </source>
</evidence>
<evidence type="ECO:0000259" key="11">
    <source>
        <dbReference type="PROSITE" id="PS50059"/>
    </source>
</evidence>